<dbReference type="EMBL" id="FUKQ01000032">
    <property type="protein sequence ID" value="SJN32685.1"/>
    <property type="molecule type" value="Genomic_DNA"/>
</dbReference>
<gene>
    <name evidence="1" type="ORF">FM114_08210</name>
</gene>
<evidence type="ECO:0000313" key="2">
    <source>
        <dbReference type="Proteomes" id="UP000188342"/>
    </source>
</evidence>
<protein>
    <submittedName>
        <fullName evidence="1">Uncharacterized protein</fullName>
    </submittedName>
</protein>
<keyword evidence="2" id="KW-1185">Reference proteome</keyword>
<dbReference type="Proteomes" id="UP000188342">
    <property type="component" value="Unassembled WGS sequence"/>
</dbReference>
<evidence type="ECO:0000313" key="1">
    <source>
        <dbReference type="EMBL" id="SJN32685.1"/>
    </source>
</evidence>
<dbReference type="STRING" id="1255658.FM114_08210"/>
<dbReference type="AlphaFoldDB" id="A0A1R4JLK7"/>
<sequence length="60" mass="6399">MYAERQPVVCEALDSLQAGWLEEVDILLADGAGASAWDDLTARATEQAMAAATDLLSRFA</sequence>
<proteinExistence type="predicted"/>
<name>A0A1R4JLK7_9ACTN</name>
<accession>A0A1R4JLK7</accession>
<reference evidence="1 2" key="1">
    <citation type="submission" date="2017-02" db="EMBL/GenBank/DDBJ databases">
        <authorList>
            <person name="Peterson S.W."/>
        </authorList>
    </citation>
    <scope>NUCLEOTIDE SEQUENCE [LARGE SCALE GENOMIC DNA]</scope>
    <source>
        <strain evidence="1 2">LSP_Lj1</strain>
    </source>
</reference>
<organism evidence="1 2">
    <name type="scientific">Luteococcus japonicus LSP_Lj1</name>
    <dbReference type="NCBI Taxonomy" id="1255658"/>
    <lineage>
        <taxon>Bacteria</taxon>
        <taxon>Bacillati</taxon>
        <taxon>Actinomycetota</taxon>
        <taxon>Actinomycetes</taxon>
        <taxon>Propionibacteriales</taxon>
        <taxon>Propionibacteriaceae</taxon>
        <taxon>Luteococcus</taxon>
    </lineage>
</organism>